<evidence type="ECO:0000313" key="2">
    <source>
        <dbReference type="EMBL" id="PQJ10533.1"/>
    </source>
</evidence>
<evidence type="ECO:0000259" key="1">
    <source>
        <dbReference type="PROSITE" id="PS51729"/>
    </source>
</evidence>
<name>A0A2S7SUG3_9BACT</name>
<sequence length="92" mass="10527">MEITNNKRQFQYEIALPDGEIATLEYRWLKGNMVLMRTLVPAKDRGKGIGATLVKHTLDAARTANLKIIVYCGYVNKFIERHPAYEDLKSSQ</sequence>
<dbReference type="PROSITE" id="PS51729">
    <property type="entry name" value="GNAT_YJDJ"/>
    <property type="match status" value="1"/>
</dbReference>
<dbReference type="CDD" id="cd04301">
    <property type="entry name" value="NAT_SF"/>
    <property type="match status" value="1"/>
</dbReference>
<dbReference type="PANTHER" id="PTHR31435:SF9">
    <property type="entry name" value="PROTEIN NATD1"/>
    <property type="match status" value="1"/>
</dbReference>
<dbReference type="SUPFAM" id="SSF55729">
    <property type="entry name" value="Acyl-CoA N-acyltransferases (Nat)"/>
    <property type="match status" value="1"/>
</dbReference>
<evidence type="ECO:0000313" key="3">
    <source>
        <dbReference type="Proteomes" id="UP000239872"/>
    </source>
</evidence>
<dbReference type="InterPro" id="IPR031165">
    <property type="entry name" value="GNAT_YJDJ"/>
</dbReference>
<dbReference type="AlphaFoldDB" id="A0A2S7SUG3"/>
<keyword evidence="3" id="KW-1185">Reference proteome</keyword>
<dbReference type="Gene3D" id="3.40.630.30">
    <property type="match status" value="1"/>
</dbReference>
<dbReference type="Pfam" id="PF14542">
    <property type="entry name" value="Acetyltransf_CG"/>
    <property type="match status" value="1"/>
</dbReference>
<dbReference type="RefSeq" id="WP_105039261.1">
    <property type="nucleotide sequence ID" value="NZ_PPSL01000003.1"/>
</dbReference>
<organism evidence="2 3">
    <name type="scientific">Flavipsychrobacter stenotrophus</name>
    <dbReference type="NCBI Taxonomy" id="2077091"/>
    <lineage>
        <taxon>Bacteria</taxon>
        <taxon>Pseudomonadati</taxon>
        <taxon>Bacteroidota</taxon>
        <taxon>Chitinophagia</taxon>
        <taxon>Chitinophagales</taxon>
        <taxon>Chitinophagaceae</taxon>
        <taxon>Flavipsychrobacter</taxon>
    </lineage>
</organism>
<dbReference type="OrthoDB" id="1120671at2"/>
<dbReference type="EMBL" id="PPSL01000003">
    <property type="protein sequence ID" value="PQJ10533.1"/>
    <property type="molecule type" value="Genomic_DNA"/>
</dbReference>
<dbReference type="InterPro" id="IPR016181">
    <property type="entry name" value="Acyl_CoA_acyltransferase"/>
</dbReference>
<dbReference type="Proteomes" id="UP000239872">
    <property type="component" value="Unassembled WGS sequence"/>
</dbReference>
<protein>
    <submittedName>
        <fullName evidence="2">GNAT family N-acetyltransferase</fullName>
    </submittedName>
</protein>
<dbReference type="PANTHER" id="PTHR31435">
    <property type="entry name" value="PROTEIN NATD1"/>
    <property type="match status" value="1"/>
</dbReference>
<keyword evidence="2" id="KW-0808">Transferase</keyword>
<reference evidence="2 3" key="1">
    <citation type="submission" date="2018-01" db="EMBL/GenBank/DDBJ databases">
        <title>A novel member of the phylum Bacteroidetes isolated from glacier ice.</title>
        <authorList>
            <person name="Liu Q."/>
            <person name="Xin Y.-H."/>
        </authorList>
    </citation>
    <scope>NUCLEOTIDE SEQUENCE [LARGE SCALE GENOMIC DNA]</scope>
    <source>
        <strain evidence="2 3">RB1R16</strain>
    </source>
</reference>
<proteinExistence type="predicted"/>
<gene>
    <name evidence="2" type="ORF">CJD36_011195</name>
</gene>
<comment type="caution">
    <text evidence="2">The sequence shown here is derived from an EMBL/GenBank/DDBJ whole genome shotgun (WGS) entry which is preliminary data.</text>
</comment>
<dbReference type="GO" id="GO:0016740">
    <property type="term" value="F:transferase activity"/>
    <property type="evidence" value="ECO:0007669"/>
    <property type="project" value="UniProtKB-KW"/>
</dbReference>
<feature type="domain" description="N-acetyltransferase" evidence="1">
    <location>
        <begin position="4"/>
        <end position="90"/>
    </location>
</feature>
<accession>A0A2S7SUG3</accession>
<dbReference type="InterPro" id="IPR045057">
    <property type="entry name" value="Gcn5-rel_NAT"/>
</dbReference>